<dbReference type="OrthoDB" id="9451547at2759"/>
<dbReference type="OMA" id="HAYQEDS"/>
<comment type="caution">
    <text evidence="3">The sequence shown here is derived from an EMBL/GenBank/DDBJ whole genome shotgun (WGS) entry which is preliminary data.</text>
</comment>
<feature type="compositionally biased region" description="Polar residues" evidence="2">
    <location>
        <begin position="430"/>
        <end position="444"/>
    </location>
</feature>
<dbReference type="InParanoid" id="A0A1X2HMK1"/>
<accession>A0A1X2HMK1</accession>
<feature type="coiled-coil region" evidence="1">
    <location>
        <begin position="162"/>
        <end position="302"/>
    </location>
</feature>
<organism evidence="3 4">
    <name type="scientific">Syncephalastrum racemosum</name>
    <name type="common">Filamentous fungus</name>
    <dbReference type="NCBI Taxonomy" id="13706"/>
    <lineage>
        <taxon>Eukaryota</taxon>
        <taxon>Fungi</taxon>
        <taxon>Fungi incertae sedis</taxon>
        <taxon>Mucoromycota</taxon>
        <taxon>Mucoromycotina</taxon>
        <taxon>Mucoromycetes</taxon>
        <taxon>Mucorales</taxon>
        <taxon>Syncephalastraceae</taxon>
        <taxon>Syncephalastrum</taxon>
    </lineage>
</organism>
<dbReference type="Proteomes" id="UP000242180">
    <property type="component" value="Unassembled WGS sequence"/>
</dbReference>
<name>A0A1X2HMK1_SYNRA</name>
<evidence type="ECO:0000256" key="1">
    <source>
        <dbReference type="SAM" id="Coils"/>
    </source>
</evidence>
<reference evidence="3 4" key="1">
    <citation type="submission" date="2016-07" db="EMBL/GenBank/DDBJ databases">
        <title>Pervasive Adenine N6-methylation of Active Genes in Fungi.</title>
        <authorList>
            <consortium name="DOE Joint Genome Institute"/>
            <person name="Mondo S.J."/>
            <person name="Dannebaum R.O."/>
            <person name="Kuo R.C."/>
            <person name="Labutti K."/>
            <person name="Haridas S."/>
            <person name="Kuo A."/>
            <person name="Salamov A."/>
            <person name="Ahrendt S.R."/>
            <person name="Lipzen A."/>
            <person name="Sullivan W."/>
            <person name="Andreopoulos W.B."/>
            <person name="Clum A."/>
            <person name="Lindquist E."/>
            <person name="Daum C."/>
            <person name="Ramamoorthy G.K."/>
            <person name="Gryganskyi A."/>
            <person name="Culley D."/>
            <person name="Magnuson J.K."/>
            <person name="James T.Y."/>
            <person name="O'Malley M.A."/>
            <person name="Stajich J.E."/>
            <person name="Spatafora J.W."/>
            <person name="Visel A."/>
            <person name="Grigoriev I.V."/>
        </authorList>
    </citation>
    <scope>NUCLEOTIDE SEQUENCE [LARGE SCALE GENOMIC DNA]</scope>
    <source>
        <strain evidence="3 4">NRRL 2496</strain>
    </source>
</reference>
<feature type="region of interest" description="Disordered" evidence="2">
    <location>
        <begin position="120"/>
        <end position="153"/>
    </location>
</feature>
<proteinExistence type="predicted"/>
<evidence type="ECO:0000313" key="4">
    <source>
        <dbReference type="Proteomes" id="UP000242180"/>
    </source>
</evidence>
<keyword evidence="4" id="KW-1185">Reference proteome</keyword>
<sequence>MLRRNPPPHLSDNSLLHSSLSAPTQHPSVQKQQVMGSSSSAWPEPTSPGALSSTSFMSTFSWVAEKSSQELTTLLKNAYSSLRDRERDLALAAEIGKSLLENNQLLKAKYEGLLDQVRATSRHTPSPDDEYGLLKTPTSDRHSDEQEDDEEGMRLISKQRAREAMIEALERKNREMQTALDRALTESDTTRRNHIRQTELLQRDIDSLRAHLDSAASKIQELEQKREHHAQEYHSPNKERTVRNYVPQLEEQDFQRLSGQLAKLESDHAQLAAAKEAIETKLASALADMDQLRQQYEHLQFTQEGHAALQAAYQRQFKHIEELTTSLEEHRVILGRLRDRGVCWSPISSECGMRSPRRSYFGESALQSPRQAQRSLMGELENAWKKQEQVVHSDISCSLTRMREVATQLTEHSMIAFSGPPGSAKGAWTGLSSTVTEQTPSSNKNRGKRPVHLAPSASAPTHSNAFEAMETEIPSIQCTEERDAWNDLFGPQSSSVYAVKDLYPSLHGLSADDIDFVRLRHKRYQSTAGALAATQGDMSLFQGVFYAVWRWSRFTIVLTTALMINLWQGPEAIMEK</sequence>
<dbReference type="EMBL" id="MCGN01000002">
    <property type="protein sequence ID" value="ORZ00625.1"/>
    <property type="molecule type" value="Genomic_DNA"/>
</dbReference>
<feature type="region of interest" description="Disordered" evidence="2">
    <location>
        <begin position="426"/>
        <end position="459"/>
    </location>
</feature>
<protein>
    <submittedName>
        <fullName evidence="3">Uncharacterized protein</fullName>
    </submittedName>
</protein>
<feature type="compositionally biased region" description="Polar residues" evidence="2">
    <location>
        <begin position="22"/>
        <end position="41"/>
    </location>
</feature>
<dbReference type="AlphaFoldDB" id="A0A1X2HMK1"/>
<evidence type="ECO:0000256" key="2">
    <source>
        <dbReference type="SAM" id="MobiDB-lite"/>
    </source>
</evidence>
<evidence type="ECO:0000313" key="3">
    <source>
        <dbReference type="EMBL" id="ORZ00625.1"/>
    </source>
</evidence>
<feature type="compositionally biased region" description="Low complexity" evidence="2">
    <location>
        <begin position="10"/>
        <end position="21"/>
    </location>
</feature>
<keyword evidence="1" id="KW-0175">Coiled coil</keyword>
<gene>
    <name evidence="3" type="ORF">BCR43DRAFT_485546</name>
</gene>
<feature type="region of interest" description="Disordered" evidence="2">
    <location>
        <begin position="1"/>
        <end position="50"/>
    </location>
</feature>